<dbReference type="SUPFAM" id="SSF54197">
    <property type="entry name" value="HIT-like"/>
    <property type="match status" value="1"/>
</dbReference>
<dbReference type="GO" id="GO:0005634">
    <property type="term" value="C:nucleus"/>
    <property type="evidence" value="ECO:0007669"/>
    <property type="project" value="EnsemblFungi"/>
</dbReference>
<proteinExistence type="inferred from homology"/>
<dbReference type="OMA" id="HVHINPI"/>
<dbReference type="KEGG" id="lel:PVL30_004999"/>
<feature type="binding site" evidence="3">
    <location>
        <position position="188"/>
    </location>
    <ligand>
        <name>substrate</name>
    </ligand>
</feature>
<feature type="region of interest" description="Disordered" evidence="4">
    <location>
        <begin position="1"/>
        <end position="22"/>
    </location>
</feature>
<evidence type="ECO:0000313" key="6">
    <source>
        <dbReference type="Proteomes" id="UP000001996"/>
    </source>
</evidence>
<dbReference type="GO" id="GO:0000932">
    <property type="term" value="C:P-body"/>
    <property type="evidence" value="ECO:0007669"/>
    <property type="project" value="TreeGrafter"/>
</dbReference>
<dbReference type="Gene3D" id="3.30.200.40">
    <property type="entry name" value="Scavenger mRNA decapping enzyme, N-terminal domain"/>
    <property type="match status" value="1"/>
</dbReference>
<dbReference type="Proteomes" id="UP000001996">
    <property type="component" value="Unassembled WGS sequence"/>
</dbReference>
<dbReference type="InterPro" id="IPR011145">
    <property type="entry name" value="Scavenger_mRNA_decap_enz_N"/>
</dbReference>
<dbReference type="SUPFAM" id="SSF102860">
    <property type="entry name" value="mRNA decapping enzyme DcpS N-terminal domain"/>
    <property type="match status" value="1"/>
</dbReference>
<name>A5E770_LODEL</name>
<dbReference type="Pfam" id="PF11969">
    <property type="entry name" value="DcpS_C"/>
    <property type="match status" value="1"/>
</dbReference>
<dbReference type="InParanoid" id="A5E770"/>
<dbReference type="PANTHER" id="PTHR12978">
    <property type="entry name" value="HISTIDINE TRIAD HIT PROTEIN MEMBER"/>
    <property type="match status" value="1"/>
</dbReference>
<evidence type="ECO:0000256" key="2">
    <source>
        <dbReference type="PIRSR" id="PIRSR028973-1"/>
    </source>
</evidence>
<dbReference type="GO" id="GO:0140932">
    <property type="term" value="F:5'-(N(7)-methyl 5'-triphosphoguanosine)-[mRNA] diphosphatase activity"/>
    <property type="evidence" value="ECO:0007669"/>
    <property type="project" value="EnsemblFungi"/>
</dbReference>
<organism evidence="5 6">
    <name type="scientific">Lodderomyces elongisporus (strain ATCC 11503 / CBS 2605 / JCM 1781 / NBRC 1676 / NRRL YB-4239)</name>
    <name type="common">Yeast</name>
    <name type="synonym">Saccharomyces elongisporus</name>
    <dbReference type="NCBI Taxonomy" id="379508"/>
    <lineage>
        <taxon>Eukaryota</taxon>
        <taxon>Fungi</taxon>
        <taxon>Dikarya</taxon>
        <taxon>Ascomycota</taxon>
        <taxon>Saccharomycotina</taxon>
        <taxon>Pichiomycetes</taxon>
        <taxon>Debaryomycetaceae</taxon>
        <taxon>Candida/Lodderomyces clade</taxon>
        <taxon>Lodderomyces</taxon>
    </lineage>
</organism>
<feature type="binding site" evidence="3">
    <location>
        <position position="178"/>
    </location>
    <ligand>
        <name>substrate</name>
    </ligand>
</feature>
<dbReference type="FunCoup" id="A5E770">
    <property type="interactions" value="884"/>
</dbReference>
<dbReference type="InterPro" id="IPR008594">
    <property type="entry name" value="DcpS/DCS2"/>
</dbReference>
<dbReference type="eggNOG" id="KOG3969">
    <property type="taxonomic scope" value="Eukaryota"/>
</dbReference>
<feature type="binding site" evidence="3">
    <location>
        <begin position="271"/>
        <end position="282"/>
    </location>
    <ligand>
        <name>substrate</name>
    </ligand>
</feature>
<evidence type="ECO:0000256" key="4">
    <source>
        <dbReference type="SAM" id="MobiDB-lite"/>
    </source>
</evidence>
<dbReference type="FunFam" id="3.30.428.10:FF:000015">
    <property type="entry name" value="m7GpppX diphosphatase"/>
    <property type="match status" value="1"/>
</dbReference>
<comment type="similarity">
    <text evidence="1">Belongs to the HIT family.</text>
</comment>
<dbReference type="Pfam" id="PF05652">
    <property type="entry name" value="DcpS"/>
    <property type="match status" value="1"/>
</dbReference>
<sequence>MEQESNSSITENSTSSQAGNDHLTSSLLEPTAIAKDENEEKQHNLLQLVSEFQYEKLLNSNTQTKTIILLGSIGSKQAIVIIEKSHFIAENLTNGLDKVVEDAEIINSNDIYTWAKTILYQNLKDQPAAKLNLIYPATETHIRKYAGQKVHYIRESPEMYRDYVVPYIETMKGDKLQWVYNILYHGKEAETVIYHDKSPQGFVLLPDMKWDGINMENLYLCCIVNRQDIASIRDLRGEDHLTWLAGIRNKIIDVCKQKYELSVDGLRIFVHYQPSYYHFHIHVVTVKHPGLGDGANIGKAILLDDIIDNLTLDPGYYKKKTIGYVLGENHGLWQVKGYREAHHQNQ</sequence>
<feature type="binding site" evidence="3">
    <location>
        <position position="209"/>
    </location>
    <ligand>
        <name>substrate</name>
    </ligand>
</feature>
<dbReference type="HOGENOM" id="CLU_041045_0_1_1"/>
<feature type="binding site" evidence="3">
    <location>
        <position position="207"/>
    </location>
    <ligand>
        <name>substrate</name>
    </ligand>
</feature>
<dbReference type="OrthoDB" id="10264956at2759"/>
<dbReference type="PANTHER" id="PTHR12978:SF0">
    <property type="entry name" value="M7GPPPX DIPHOSPHATASE"/>
    <property type="match status" value="1"/>
</dbReference>
<dbReference type="AlphaFoldDB" id="A5E770"/>
<reference evidence="5 6" key="1">
    <citation type="journal article" date="2009" name="Nature">
        <title>Evolution of pathogenicity and sexual reproduction in eight Candida genomes.</title>
        <authorList>
            <person name="Butler G."/>
            <person name="Rasmussen M.D."/>
            <person name="Lin M.F."/>
            <person name="Santos M.A."/>
            <person name="Sakthikumar S."/>
            <person name="Munro C.A."/>
            <person name="Rheinbay E."/>
            <person name="Grabherr M."/>
            <person name="Forche A."/>
            <person name="Reedy J.L."/>
            <person name="Agrafioti I."/>
            <person name="Arnaud M.B."/>
            <person name="Bates S."/>
            <person name="Brown A.J."/>
            <person name="Brunke S."/>
            <person name="Costanzo M.C."/>
            <person name="Fitzpatrick D.A."/>
            <person name="de Groot P.W."/>
            <person name="Harris D."/>
            <person name="Hoyer L.L."/>
            <person name="Hube B."/>
            <person name="Klis F.M."/>
            <person name="Kodira C."/>
            <person name="Lennard N."/>
            <person name="Logue M.E."/>
            <person name="Martin R."/>
            <person name="Neiman A.M."/>
            <person name="Nikolaou E."/>
            <person name="Quail M.A."/>
            <person name="Quinn J."/>
            <person name="Santos M.C."/>
            <person name="Schmitzberger F.F."/>
            <person name="Sherlock G."/>
            <person name="Shah P."/>
            <person name="Silverstein K.A."/>
            <person name="Skrzypek M.S."/>
            <person name="Soll D."/>
            <person name="Staggs R."/>
            <person name="Stansfield I."/>
            <person name="Stumpf M.P."/>
            <person name="Sudbery P.E."/>
            <person name="Srikantha T."/>
            <person name="Zeng Q."/>
            <person name="Berman J."/>
            <person name="Berriman M."/>
            <person name="Heitman J."/>
            <person name="Gow N.A."/>
            <person name="Lorenz M.C."/>
            <person name="Birren B.W."/>
            <person name="Kellis M."/>
            <person name="Cuomo C.A."/>
        </authorList>
    </citation>
    <scope>NUCLEOTIDE SEQUENCE [LARGE SCALE GENOMIC DNA]</scope>
    <source>
        <strain evidence="6">ATCC 11503 / BCRC 21390 / CBS 2605 / JCM 1781 / NBRC 1676 / NRRL YB-4239</strain>
    </source>
</reference>
<dbReference type="PIRSF" id="PIRSF028973">
    <property type="entry name" value="Scavenger_mRNA_decap_enz"/>
    <property type="match status" value="1"/>
</dbReference>
<evidence type="ECO:0000256" key="3">
    <source>
        <dbReference type="PIRSR" id="PIRSR028973-2"/>
    </source>
</evidence>
<dbReference type="VEuPathDB" id="FungiDB:LELG_05459"/>
<evidence type="ECO:0000256" key="1">
    <source>
        <dbReference type="ARBA" id="ARBA00010208"/>
    </source>
</evidence>
<keyword evidence="6" id="KW-1185">Reference proteome</keyword>
<dbReference type="GO" id="GO:0000290">
    <property type="term" value="P:deadenylation-dependent decapping of nuclear-transcribed mRNA"/>
    <property type="evidence" value="ECO:0007669"/>
    <property type="project" value="EnsemblFungi"/>
</dbReference>
<protein>
    <submittedName>
        <fullName evidence="5">Uncharacterized protein</fullName>
    </submittedName>
</protein>
<dbReference type="Gene3D" id="3.30.428.10">
    <property type="entry name" value="HIT-like"/>
    <property type="match status" value="1"/>
</dbReference>
<dbReference type="InterPro" id="IPR036265">
    <property type="entry name" value="HIT-like_sf"/>
</dbReference>
<evidence type="ECO:0000313" key="5">
    <source>
        <dbReference type="EMBL" id="EDK47278.1"/>
    </source>
</evidence>
<gene>
    <name evidence="5" type="ORF">LELG_05459</name>
</gene>
<feature type="compositionally biased region" description="Low complexity" evidence="4">
    <location>
        <begin position="1"/>
        <end position="17"/>
    </location>
</feature>
<dbReference type="STRING" id="379508.A5E770"/>
<feature type="active site" description="Nucleophile" evidence="2">
    <location>
        <position position="280"/>
    </location>
</feature>
<accession>A5E770</accession>
<dbReference type="GeneID" id="5230441"/>
<dbReference type="EMBL" id="CH981533">
    <property type="protein sequence ID" value="EDK47278.1"/>
    <property type="molecule type" value="Genomic_DNA"/>
</dbReference>
<dbReference type="GO" id="GO:0000340">
    <property type="term" value="F:RNA 7-methylguanosine cap binding"/>
    <property type="evidence" value="ECO:0007669"/>
    <property type="project" value="EnsemblFungi"/>
</dbReference>